<dbReference type="EMBL" id="QQAX01000011">
    <property type="protein sequence ID" value="RDI43374.1"/>
    <property type="molecule type" value="Genomic_DNA"/>
</dbReference>
<protein>
    <submittedName>
        <fullName evidence="2">Uncharacterized protein</fullName>
    </submittedName>
</protein>
<evidence type="ECO:0000256" key="1">
    <source>
        <dbReference type="SAM" id="Phobius"/>
    </source>
</evidence>
<keyword evidence="1" id="KW-0472">Membrane</keyword>
<accession>A0A370GLV1</accession>
<keyword evidence="3" id="KW-1185">Reference proteome</keyword>
<reference evidence="2 3" key="1">
    <citation type="submission" date="2018-07" db="EMBL/GenBank/DDBJ databases">
        <title>Genomic Encyclopedia of Type Strains, Phase IV (KMG-IV): sequencing the most valuable type-strain genomes for metagenomic binning, comparative biology and taxonomic classification.</title>
        <authorList>
            <person name="Goeker M."/>
        </authorList>
    </citation>
    <scope>NUCLEOTIDE SEQUENCE [LARGE SCALE GENOMIC DNA]</scope>
    <source>
        <strain evidence="2 3">DSM 16500</strain>
    </source>
</reference>
<evidence type="ECO:0000313" key="2">
    <source>
        <dbReference type="EMBL" id="RDI43374.1"/>
    </source>
</evidence>
<feature type="transmembrane region" description="Helical" evidence="1">
    <location>
        <begin position="5"/>
        <end position="24"/>
    </location>
</feature>
<sequence length="52" mass="5542">MRLVFISNIGFILLAIYLILIGITTLVPGIAIPAFIFGVLAIVAGIFILLGR</sequence>
<dbReference type="RefSeq" id="WP_170131805.1">
    <property type="nucleotide sequence ID" value="NZ_LR699114.1"/>
</dbReference>
<feature type="transmembrane region" description="Helical" evidence="1">
    <location>
        <begin position="30"/>
        <end position="50"/>
    </location>
</feature>
<keyword evidence="1" id="KW-0812">Transmembrane</keyword>
<proteinExistence type="predicted"/>
<dbReference type="AlphaFoldDB" id="A0A370GLV1"/>
<organism evidence="2 3">
    <name type="scientific">Aquicella lusitana</name>
    <dbReference type="NCBI Taxonomy" id="254246"/>
    <lineage>
        <taxon>Bacteria</taxon>
        <taxon>Pseudomonadati</taxon>
        <taxon>Pseudomonadota</taxon>
        <taxon>Gammaproteobacteria</taxon>
        <taxon>Legionellales</taxon>
        <taxon>Coxiellaceae</taxon>
        <taxon>Aquicella</taxon>
    </lineage>
</organism>
<name>A0A370GLV1_9COXI</name>
<keyword evidence="1" id="KW-1133">Transmembrane helix</keyword>
<dbReference type="Proteomes" id="UP000254720">
    <property type="component" value="Unassembled WGS sequence"/>
</dbReference>
<gene>
    <name evidence="2" type="ORF">C8D86_11130</name>
</gene>
<evidence type="ECO:0000313" key="3">
    <source>
        <dbReference type="Proteomes" id="UP000254720"/>
    </source>
</evidence>
<comment type="caution">
    <text evidence="2">The sequence shown here is derived from an EMBL/GenBank/DDBJ whole genome shotgun (WGS) entry which is preliminary data.</text>
</comment>